<keyword evidence="4" id="KW-0472">Membrane</keyword>
<reference evidence="6" key="1">
    <citation type="submission" date="2020-03" db="EMBL/GenBank/DDBJ databases">
        <title>Site-based positive gene gene selection in Geosmithia morbida across the United States reveals a broad range of putative effectors and factors for local host and environmental adapation.</title>
        <authorList>
            <person name="Onufrak A."/>
            <person name="Murdoch R.W."/>
            <person name="Gazis R."/>
            <person name="Huff M."/>
            <person name="Staton M."/>
            <person name="Klingeman W."/>
            <person name="Hadziabdic D."/>
        </authorList>
    </citation>
    <scope>NUCLEOTIDE SEQUENCE</scope>
    <source>
        <strain evidence="6">1262</strain>
    </source>
</reference>
<proteinExistence type="inferred from homology"/>
<feature type="transmembrane region" description="Helical" evidence="4">
    <location>
        <begin position="217"/>
        <end position="241"/>
    </location>
</feature>
<evidence type="ECO:0000256" key="3">
    <source>
        <dbReference type="SAM" id="MobiDB-lite"/>
    </source>
</evidence>
<evidence type="ECO:0000259" key="5">
    <source>
        <dbReference type="PROSITE" id="PS50850"/>
    </source>
</evidence>
<evidence type="ECO:0000256" key="2">
    <source>
        <dbReference type="ARBA" id="ARBA00006727"/>
    </source>
</evidence>
<feature type="transmembrane region" description="Helical" evidence="4">
    <location>
        <begin position="154"/>
        <end position="176"/>
    </location>
</feature>
<dbReference type="GO" id="GO:0016020">
    <property type="term" value="C:membrane"/>
    <property type="evidence" value="ECO:0007669"/>
    <property type="project" value="UniProtKB-SubCell"/>
</dbReference>
<feature type="compositionally biased region" description="Basic and acidic residues" evidence="3">
    <location>
        <begin position="1"/>
        <end position="14"/>
    </location>
</feature>
<feature type="transmembrane region" description="Helical" evidence="4">
    <location>
        <begin position="322"/>
        <end position="346"/>
    </location>
</feature>
<sequence length="453" mass="48497">MELEIHDVDDEGNRADGTATVSDLEKVRTRASSRRSRGTRGSHGLGSDADETYPEGGAQAWIVVLGSWFALLSSLGLMNTIALFQAYVLDHQLRGHSEGTVGWVFSIYTFLVFFCGIYIGPVFDKYGPRWLIVAGTAFTVGGVVSLSFCTKLWHFILSFGVLCGIGSSLLFTPSIASLGHWFKARRGLATGLASTGGGVGGVVFPLMQTALFGRVGYMWTTLVLALICLVGCIAGLALVRSRLPPSVDASTRPDFRIFRQKTFLLTTLGLFTLEFALFVPLTFISTYAVHQGFSQSFAFHLIPILNAGSIVGRALPGYYADVIGPFNTCIGSILLSIVSCLCVWLPSGSSPAGLIVFAVLFGFASGNGVSISPVCIGRLCHTNEYGRYYATAYTIVSFATLIGIPIAGNIVQADGGDYQGLIIFTGALYAVSLCFFVWAKCSALGWAKWAVAY</sequence>
<feature type="transmembrane region" description="Helical" evidence="4">
    <location>
        <begin position="297"/>
        <end position="315"/>
    </location>
</feature>
<feature type="transmembrane region" description="Helical" evidence="4">
    <location>
        <begin position="420"/>
        <end position="439"/>
    </location>
</feature>
<dbReference type="InterPro" id="IPR020846">
    <property type="entry name" value="MFS_dom"/>
</dbReference>
<dbReference type="Proteomes" id="UP000749293">
    <property type="component" value="Unassembled WGS sequence"/>
</dbReference>
<dbReference type="PANTHER" id="PTHR11360:SF177">
    <property type="entry name" value="RIBOFLAVIN TRANSPORTER MCH5"/>
    <property type="match status" value="1"/>
</dbReference>
<comment type="similarity">
    <text evidence="2">Belongs to the major facilitator superfamily. Monocarboxylate porter (TC 2.A.1.13) family.</text>
</comment>
<feature type="transmembrane region" description="Helical" evidence="4">
    <location>
        <begin position="130"/>
        <end position="148"/>
    </location>
</feature>
<dbReference type="InterPro" id="IPR036259">
    <property type="entry name" value="MFS_trans_sf"/>
</dbReference>
<dbReference type="PANTHER" id="PTHR11360">
    <property type="entry name" value="MONOCARBOXYLATE TRANSPORTER"/>
    <property type="match status" value="1"/>
</dbReference>
<accession>A0A9P5D681</accession>
<dbReference type="Pfam" id="PF07690">
    <property type="entry name" value="MFS_1"/>
    <property type="match status" value="1"/>
</dbReference>
<keyword evidence="7" id="KW-1185">Reference proteome</keyword>
<feature type="transmembrane region" description="Helical" evidence="4">
    <location>
        <begin position="262"/>
        <end position="285"/>
    </location>
</feature>
<protein>
    <submittedName>
        <fullName evidence="6">Major Facilitator Superfamily</fullName>
    </submittedName>
</protein>
<dbReference type="AlphaFoldDB" id="A0A9P5D681"/>
<keyword evidence="4" id="KW-1133">Transmembrane helix</keyword>
<dbReference type="Gene3D" id="1.20.1250.20">
    <property type="entry name" value="MFS general substrate transporter like domains"/>
    <property type="match status" value="1"/>
</dbReference>
<feature type="transmembrane region" description="Helical" evidence="4">
    <location>
        <begin position="388"/>
        <end position="408"/>
    </location>
</feature>
<feature type="compositionally biased region" description="Basic residues" evidence="3">
    <location>
        <begin position="29"/>
        <end position="40"/>
    </location>
</feature>
<dbReference type="GO" id="GO:0022857">
    <property type="term" value="F:transmembrane transporter activity"/>
    <property type="evidence" value="ECO:0007669"/>
    <property type="project" value="InterPro"/>
</dbReference>
<feature type="domain" description="Major facilitator superfamily (MFS) profile" evidence="5">
    <location>
        <begin position="60"/>
        <end position="444"/>
    </location>
</feature>
<evidence type="ECO:0000313" key="6">
    <source>
        <dbReference type="EMBL" id="KAF4124505.1"/>
    </source>
</evidence>
<gene>
    <name evidence="6" type="ORF">GMORB2_5171</name>
</gene>
<dbReference type="EMBL" id="JAANYQ010000004">
    <property type="protein sequence ID" value="KAF4124505.1"/>
    <property type="molecule type" value="Genomic_DNA"/>
</dbReference>
<feature type="region of interest" description="Disordered" evidence="3">
    <location>
        <begin position="1"/>
        <end position="51"/>
    </location>
</feature>
<dbReference type="CDD" id="cd17352">
    <property type="entry name" value="MFS_MCT_SLC16"/>
    <property type="match status" value="1"/>
</dbReference>
<feature type="transmembrane region" description="Helical" evidence="4">
    <location>
        <begin position="60"/>
        <end position="88"/>
    </location>
</feature>
<dbReference type="PROSITE" id="PS50850">
    <property type="entry name" value="MFS"/>
    <property type="match status" value="1"/>
</dbReference>
<dbReference type="SUPFAM" id="SSF103473">
    <property type="entry name" value="MFS general substrate transporter"/>
    <property type="match status" value="1"/>
</dbReference>
<dbReference type="InterPro" id="IPR011701">
    <property type="entry name" value="MFS"/>
</dbReference>
<dbReference type="InterPro" id="IPR050327">
    <property type="entry name" value="Proton-linked_MCT"/>
</dbReference>
<keyword evidence="4" id="KW-0812">Transmembrane</keyword>
<feature type="transmembrane region" description="Helical" evidence="4">
    <location>
        <begin position="100"/>
        <end position="123"/>
    </location>
</feature>
<dbReference type="OrthoDB" id="410267at2759"/>
<evidence type="ECO:0000313" key="7">
    <source>
        <dbReference type="Proteomes" id="UP000749293"/>
    </source>
</evidence>
<evidence type="ECO:0000256" key="4">
    <source>
        <dbReference type="SAM" id="Phobius"/>
    </source>
</evidence>
<organism evidence="6 7">
    <name type="scientific">Geosmithia morbida</name>
    <dbReference type="NCBI Taxonomy" id="1094350"/>
    <lineage>
        <taxon>Eukaryota</taxon>
        <taxon>Fungi</taxon>
        <taxon>Dikarya</taxon>
        <taxon>Ascomycota</taxon>
        <taxon>Pezizomycotina</taxon>
        <taxon>Sordariomycetes</taxon>
        <taxon>Hypocreomycetidae</taxon>
        <taxon>Hypocreales</taxon>
        <taxon>Bionectriaceae</taxon>
        <taxon>Geosmithia</taxon>
    </lineage>
</organism>
<feature type="transmembrane region" description="Helical" evidence="4">
    <location>
        <begin position="188"/>
        <end position="211"/>
    </location>
</feature>
<feature type="transmembrane region" description="Helical" evidence="4">
    <location>
        <begin position="352"/>
        <end position="376"/>
    </location>
</feature>
<dbReference type="RefSeq" id="XP_035323157.1">
    <property type="nucleotide sequence ID" value="XM_035467145.1"/>
</dbReference>
<comment type="subcellular location">
    <subcellularLocation>
        <location evidence="1">Membrane</location>
        <topology evidence="1">Multi-pass membrane protein</topology>
    </subcellularLocation>
</comment>
<comment type="caution">
    <text evidence="6">The sequence shown here is derived from an EMBL/GenBank/DDBJ whole genome shotgun (WGS) entry which is preliminary data.</text>
</comment>
<name>A0A9P5D681_9HYPO</name>
<evidence type="ECO:0000256" key="1">
    <source>
        <dbReference type="ARBA" id="ARBA00004141"/>
    </source>
</evidence>
<dbReference type="GeneID" id="55971399"/>